<proteinExistence type="predicted"/>
<dbReference type="InterPro" id="IPR036249">
    <property type="entry name" value="Thioredoxin-like_sf"/>
</dbReference>
<sequence length="225" mass="26254">MTTISSLPMLYSLRNCPYAMRARMAVYVSGQAVQLRDIVLSDKPVHMLQVSPKATVPVLVLSNGEVLEQSLEIMMWAFEQSDPNNYLMSDCPNTRAEMLSLVDLFDTEFKLWLEKYRSAKRYHDESVLEHRLACEQYLKMLELKLSQHAYLISDSPSLADLAIMPFIRQLARVERQWYLQSPYPNIRRWLNDYLQSRMFSKVMTKYPLWLTEKSLIVFSAGKPLS</sequence>
<feature type="domain" description="GST N-terminal" evidence="1">
    <location>
        <begin position="6"/>
        <end position="85"/>
    </location>
</feature>
<dbReference type="GO" id="GO:0005737">
    <property type="term" value="C:cytoplasm"/>
    <property type="evidence" value="ECO:0007669"/>
    <property type="project" value="TreeGrafter"/>
</dbReference>
<dbReference type="Gene3D" id="3.40.30.10">
    <property type="entry name" value="Glutaredoxin"/>
    <property type="match status" value="1"/>
</dbReference>
<reference evidence="3 4" key="1">
    <citation type="submission" date="2018-12" db="EMBL/GenBank/DDBJ databases">
        <authorList>
            <person name="Yu L."/>
        </authorList>
    </citation>
    <scope>NUCLEOTIDE SEQUENCE [LARGE SCALE GENOMIC DNA]</scope>
    <source>
        <strain evidence="3 4">HAW-EB2</strain>
    </source>
</reference>
<evidence type="ECO:0000313" key="4">
    <source>
        <dbReference type="Proteomes" id="UP000267448"/>
    </source>
</evidence>
<evidence type="ECO:0000259" key="2">
    <source>
        <dbReference type="PROSITE" id="PS50405"/>
    </source>
</evidence>
<dbReference type="GO" id="GO:0016740">
    <property type="term" value="F:transferase activity"/>
    <property type="evidence" value="ECO:0007669"/>
    <property type="project" value="UniProtKB-KW"/>
</dbReference>
<dbReference type="InterPro" id="IPR004045">
    <property type="entry name" value="Glutathione_S-Trfase_N"/>
</dbReference>
<dbReference type="InterPro" id="IPR036282">
    <property type="entry name" value="Glutathione-S-Trfase_C_sf"/>
</dbReference>
<dbReference type="SFLD" id="SFLDS00019">
    <property type="entry name" value="Glutathione_Transferase_(cytos"/>
    <property type="match status" value="1"/>
</dbReference>
<dbReference type="CDD" id="cd03196">
    <property type="entry name" value="GST_C_5"/>
    <property type="match status" value="1"/>
</dbReference>
<name>A0A3S0IM15_9GAMM</name>
<dbReference type="InterPro" id="IPR050983">
    <property type="entry name" value="GST_Omega/HSP26"/>
</dbReference>
<comment type="caution">
    <text evidence="3">The sequence shown here is derived from an EMBL/GenBank/DDBJ whole genome shotgun (WGS) entry which is preliminary data.</text>
</comment>
<dbReference type="Proteomes" id="UP000267448">
    <property type="component" value="Unassembled WGS sequence"/>
</dbReference>
<dbReference type="Pfam" id="PF00043">
    <property type="entry name" value="GST_C"/>
    <property type="match status" value="1"/>
</dbReference>
<feature type="domain" description="GST C-terminal" evidence="2">
    <location>
        <begin position="91"/>
        <end position="224"/>
    </location>
</feature>
<evidence type="ECO:0000313" key="3">
    <source>
        <dbReference type="EMBL" id="RTR38213.1"/>
    </source>
</evidence>
<dbReference type="PANTHER" id="PTHR43968">
    <property type="match status" value="1"/>
</dbReference>
<dbReference type="AlphaFoldDB" id="A0A3S0IM15"/>
<accession>A0A3S0IM15</accession>
<dbReference type="SUPFAM" id="SSF52833">
    <property type="entry name" value="Thioredoxin-like"/>
    <property type="match status" value="1"/>
</dbReference>
<dbReference type="SUPFAM" id="SSF47616">
    <property type="entry name" value="GST C-terminal domain-like"/>
    <property type="match status" value="1"/>
</dbReference>
<protein>
    <submittedName>
        <fullName evidence="3">Glutathione S-transferase</fullName>
    </submittedName>
</protein>
<keyword evidence="4" id="KW-1185">Reference proteome</keyword>
<dbReference type="EMBL" id="RXNU01000007">
    <property type="protein sequence ID" value="RTR38213.1"/>
    <property type="molecule type" value="Genomic_DNA"/>
</dbReference>
<dbReference type="OrthoDB" id="9813092at2"/>
<dbReference type="Pfam" id="PF13417">
    <property type="entry name" value="GST_N_3"/>
    <property type="match status" value="1"/>
</dbReference>
<organism evidence="3 4">
    <name type="scientific">Shewanella canadensis</name>
    <dbReference type="NCBI Taxonomy" id="271096"/>
    <lineage>
        <taxon>Bacteria</taxon>
        <taxon>Pseudomonadati</taxon>
        <taxon>Pseudomonadota</taxon>
        <taxon>Gammaproteobacteria</taxon>
        <taxon>Alteromonadales</taxon>
        <taxon>Shewanellaceae</taxon>
        <taxon>Shewanella</taxon>
    </lineage>
</organism>
<dbReference type="InterPro" id="IPR010987">
    <property type="entry name" value="Glutathione-S-Trfase_C-like"/>
</dbReference>
<dbReference type="RefSeq" id="WP_126520989.1">
    <property type="nucleotide sequence ID" value="NZ_RXNU01000007.1"/>
</dbReference>
<dbReference type="PROSITE" id="PS50404">
    <property type="entry name" value="GST_NTER"/>
    <property type="match status" value="1"/>
</dbReference>
<evidence type="ECO:0000259" key="1">
    <source>
        <dbReference type="PROSITE" id="PS50404"/>
    </source>
</evidence>
<dbReference type="InterPro" id="IPR040079">
    <property type="entry name" value="Glutathione_S-Trfase"/>
</dbReference>
<dbReference type="Gene3D" id="1.20.1050.10">
    <property type="match status" value="1"/>
</dbReference>
<dbReference type="InterPro" id="IPR004046">
    <property type="entry name" value="GST_C"/>
</dbReference>
<dbReference type="PROSITE" id="PS50405">
    <property type="entry name" value="GST_CTER"/>
    <property type="match status" value="1"/>
</dbReference>
<dbReference type="PANTHER" id="PTHR43968:SF6">
    <property type="entry name" value="GLUTATHIONE S-TRANSFERASE OMEGA"/>
    <property type="match status" value="1"/>
</dbReference>
<gene>
    <name evidence="3" type="ORF">EKG38_14730</name>
</gene>
<keyword evidence="3" id="KW-0808">Transferase</keyword>